<proteinExistence type="predicted"/>
<reference evidence="1" key="1">
    <citation type="submission" date="2016-04" db="EMBL/GenBank/DDBJ databases">
        <authorList>
            <person name="Evans L.H."/>
            <person name="Alamgir A."/>
            <person name="Owens N."/>
            <person name="Weber N.D."/>
            <person name="Virtaneva K."/>
            <person name="Barbian K."/>
            <person name="Babar A."/>
            <person name="Rosenke K."/>
        </authorList>
    </citation>
    <scope>NUCLEOTIDE SEQUENCE</scope>
    <source>
        <strain evidence="1">86</strain>
    </source>
</reference>
<dbReference type="AlphaFoldDB" id="A0A212JST0"/>
<gene>
    <name evidence="1" type="ORF">KL86APRO_11579</name>
</gene>
<protein>
    <submittedName>
        <fullName evidence="1">Uncharacterized protein</fullName>
    </submittedName>
</protein>
<evidence type="ECO:0000313" key="1">
    <source>
        <dbReference type="EMBL" id="SBW02365.1"/>
    </source>
</evidence>
<accession>A0A212JST0</accession>
<dbReference type="EMBL" id="FLUO01000001">
    <property type="protein sequence ID" value="SBW02365.1"/>
    <property type="molecule type" value="Genomic_DNA"/>
</dbReference>
<sequence>MYDLDSSVELLLQPAAALSKGDDNIWRRHHFVWKQPETWVPQLTAWLLPHFRRDGFRRLKPGRFCDLCWDDFEWRDVLGRCLLADIDYHTDQLADVLDRATLRTYHGCRTDDAGSYFREGLLVHDRAHMTARLRSIVEQNQELNWFAPRLDAAIAEIDNTLDIGRLYVVAEDTFLLKHAAHYLIYGSEWIAAVLGSTGRKVLLKSGAPTLLVIDLPLRVATPGTLRELSAKLLAEWTRRACNQPDWHAPIDFSFCLRTDIPPDWIVDHSHPAELNDPLEQRRLYKAAVAGCAYCSPAPE</sequence>
<organism evidence="1">
    <name type="scientific">uncultured Alphaproteobacteria bacterium</name>
    <dbReference type="NCBI Taxonomy" id="91750"/>
    <lineage>
        <taxon>Bacteria</taxon>
        <taxon>Pseudomonadati</taxon>
        <taxon>Pseudomonadota</taxon>
        <taxon>Alphaproteobacteria</taxon>
        <taxon>environmental samples</taxon>
    </lineage>
</organism>
<name>A0A212JST0_9PROT</name>